<protein>
    <submittedName>
        <fullName evidence="1">Uncharacterized protein</fullName>
    </submittedName>
</protein>
<gene>
    <name evidence="1" type="ORF">ABT39_MTgene2965</name>
</gene>
<geneLocation type="mitochondrion" evidence="1"/>
<reference evidence="1" key="1">
    <citation type="journal article" date="2015" name="Genome Biol. Evol.">
        <title>Organellar Genomes of White Spruce (Picea glauca): Assembly and Annotation.</title>
        <authorList>
            <person name="Jackman S.D."/>
            <person name="Warren R.L."/>
            <person name="Gibb E.A."/>
            <person name="Vandervalk B.P."/>
            <person name="Mohamadi H."/>
            <person name="Chu J."/>
            <person name="Raymond A."/>
            <person name="Pleasance S."/>
            <person name="Coope R."/>
            <person name="Wildung M.R."/>
            <person name="Ritland C.E."/>
            <person name="Bousquet J."/>
            <person name="Jones S.J."/>
            <person name="Bohlmann J."/>
            <person name="Birol I."/>
        </authorList>
    </citation>
    <scope>NUCLEOTIDE SEQUENCE [LARGE SCALE GENOMIC DNA]</scope>
    <source>
        <tissue evidence="1">Flushing bud</tissue>
    </source>
</reference>
<organism evidence="1">
    <name type="scientific">Picea glauca</name>
    <name type="common">White spruce</name>
    <name type="synonym">Pinus glauca</name>
    <dbReference type="NCBI Taxonomy" id="3330"/>
    <lineage>
        <taxon>Eukaryota</taxon>
        <taxon>Viridiplantae</taxon>
        <taxon>Streptophyta</taxon>
        <taxon>Embryophyta</taxon>
        <taxon>Tracheophyta</taxon>
        <taxon>Spermatophyta</taxon>
        <taxon>Pinopsida</taxon>
        <taxon>Pinidae</taxon>
        <taxon>Conifers I</taxon>
        <taxon>Pinales</taxon>
        <taxon>Pinaceae</taxon>
        <taxon>Picea</taxon>
    </lineage>
</organism>
<dbReference type="AlphaFoldDB" id="A0A101M2H9"/>
<sequence>MTGRNAKRNQVNSLNSFLIIQAKLKLILHKEFGLKESSTFFHVLDQILEYPFFSDIKKDIPYLRELYKDMNRDPAVLRSLLELINPELPGLPPEQVRALSTHIGRVNNF</sequence>
<dbReference type="EMBL" id="LKAM01000002">
    <property type="protein sequence ID" value="KUM49738.1"/>
    <property type="molecule type" value="Genomic_DNA"/>
</dbReference>
<accession>A0A101M2H9</accession>
<proteinExistence type="predicted"/>
<name>A0A101M2H9_PICGL</name>
<comment type="caution">
    <text evidence="1">The sequence shown here is derived from an EMBL/GenBank/DDBJ whole genome shotgun (WGS) entry which is preliminary data.</text>
</comment>
<evidence type="ECO:0000313" key="1">
    <source>
        <dbReference type="EMBL" id="KUM49738.1"/>
    </source>
</evidence>
<keyword evidence="1" id="KW-0496">Mitochondrion</keyword>